<dbReference type="Gramene" id="OIS98581">
    <property type="protein sequence ID" value="OIS98581"/>
    <property type="gene ID" value="A4A49_06906"/>
</dbReference>
<accession>A0A1J6I0G1</accession>
<dbReference type="EMBL" id="MJEQ01037191">
    <property type="protein sequence ID" value="OIS98581.1"/>
    <property type="molecule type" value="Genomic_DNA"/>
</dbReference>
<name>A0A1J6I0G1_NICAT</name>
<protein>
    <submittedName>
        <fullName evidence="2">Uncharacterized protein</fullName>
    </submittedName>
</protein>
<keyword evidence="3" id="KW-1185">Reference proteome</keyword>
<keyword evidence="1" id="KW-0472">Membrane</keyword>
<feature type="transmembrane region" description="Helical" evidence="1">
    <location>
        <begin position="7"/>
        <end position="26"/>
    </location>
</feature>
<reference evidence="2" key="1">
    <citation type="submission" date="2016-11" db="EMBL/GenBank/DDBJ databases">
        <title>The genome of Nicotiana attenuata.</title>
        <authorList>
            <person name="Xu S."/>
            <person name="Brockmoeller T."/>
            <person name="Gaquerel E."/>
            <person name="Navarro A."/>
            <person name="Kuhl H."/>
            <person name="Gase K."/>
            <person name="Ling Z."/>
            <person name="Zhou W."/>
            <person name="Kreitzer C."/>
            <person name="Stanke M."/>
            <person name="Tang H."/>
            <person name="Lyons E."/>
            <person name="Pandey P."/>
            <person name="Pandey S.P."/>
            <person name="Timmermann B."/>
            <person name="Baldwin I.T."/>
        </authorList>
    </citation>
    <scope>NUCLEOTIDE SEQUENCE [LARGE SCALE GENOMIC DNA]</scope>
    <source>
        <strain evidence="2">UT</strain>
    </source>
</reference>
<gene>
    <name evidence="2" type="ORF">A4A49_06906</name>
</gene>
<proteinExistence type="predicted"/>
<keyword evidence="1" id="KW-1133">Transmembrane helix</keyword>
<comment type="caution">
    <text evidence="2">The sequence shown here is derived from an EMBL/GenBank/DDBJ whole genome shotgun (WGS) entry which is preliminary data.</text>
</comment>
<evidence type="ECO:0000256" key="1">
    <source>
        <dbReference type="SAM" id="Phobius"/>
    </source>
</evidence>
<keyword evidence="1" id="KW-0812">Transmembrane</keyword>
<evidence type="ECO:0000313" key="2">
    <source>
        <dbReference type="EMBL" id="OIS98581.1"/>
    </source>
</evidence>
<dbReference type="Proteomes" id="UP000187609">
    <property type="component" value="Unassembled WGS sequence"/>
</dbReference>
<organism evidence="2 3">
    <name type="scientific">Nicotiana attenuata</name>
    <name type="common">Coyote tobacco</name>
    <dbReference type="NCBI Taxonomy" id="49451"/>
    <lineage>
        <taxon>Eukaryota</taxon>
        <taxon>Viridiplantae</taxon>
        <taxon>Streptophyta</taxon>
        <taxon>Embryophyta</taxon>
        <taxon>Tracheophyta</taxon>
        <taxon>Spermatophyta</taxon>
        <taxon>Magnoliopsida</taxon>
        <taxon>eudicotyledons</taxon>
        <taxon>Gunneridae</taxon>
        <taxon>Pentapetalae</taxon>
        <taxon>asterids</taxon>
        <taxon>lamiids</taxon>
        <taxon>Solanales</taxon>
        <taxon>Solanaceae</taxon>
        <taxon>Nicotianoideae</taxon>
        <taxon>Nicotianeae</taxon>
        <taxon>Nicotiana</taxon>
    </lineage>
</organism>
<dbReference type="AlphaFoldDB" id="A0A1J6I0G1"/>
<evidence type="ECO:0000313" key="3">
    <source>
        <dbReference type="Proteomes" id="UP000187609"/>
    </source>
</evidence>
<sequence length="97" mass="11500">MEILVKIWFPINHAAIFVVFHIFTLLTFTKEWWLILFHRITCLLIWSNTHSTKTYKSNNTVNKGHHKLEVEMDSSRISLRPFKLSDADDLLIWASDD</sequence>